<comment type="caution">
    <text evidence="1">The sequence shown here is derived from an EMBL/GenBank/DDBJ whole genome shotgun (WGS) entry which is preliminary data.</text>
</comment>
<evidence type="ECO:0000313" key="2">
    <source>
        <dbReference type="Proteomes" id="UP001062846"/>
    </source>
</evidence>
<keyword evidence="2" id="KW-1185">Reference proteome</keyword>
<evidence type="ECO:0000313" key="1">
    <source>
        <dbReference type="EMBL" id="KAI8571052.1"/>
    </source>
</evidence>
<organism evidence="1 2">
    <name type="scientific">Rhododendron molle</name>
    <name type="common">Chinese azalea</name>
    <name type="synonym">Azalea mollis</name>
    <dbReference type="NCBI Taxonomy" id="49168"/>
    <lineage>
        <taxon>Eukaryota</taxon>
        <taxon>Viridiplantae</taxon>
        <taxon>Streptophyta</taxon>
        <taxon>Embryophyta</taxon>
        <taxon>Tracheophyta</taxon>
        <taxon>Spermatophyta</taxon>
        <taxon>Magnoliopsida</taxon>
        <taxon>eudicotyledons</taxon>
        <taxon>Gunneridae</taxon>
        <taxon>Pentapetalae</taxon>
        <taxon>asterids</taxon>
        <taxon>Ericales</taxon>
        <taxon>Ericaceae</taxon>
        <taxon>Ericoideae</taxon>
        <taxon>Rhodoreae</taxon>
        <taxon>Rhododendron</taxon>
    </lineage>
</organism>
<proteinExistence type="predicted"/>
<protein>
    <submittedName>
        <fullName evidence="1">Uncharacterized protein</fullName>
    </submittedName>
</protein>
<name>A0ACC0Q197_RHOML</name>
<dbReference type="EMBL" id="CM046388">
    <property type="protein sequence ID" value="KAI8571052.1"/>
    <property type="molecule type" value="Genomic_DNA"/>
</dbReference>
<reference evidence="1" key="1">
    <citation type="submission" date="2022-02" db="EMBL/GenBank/DDBJ databases">
        <title>Plant Genome Project.</title>
        <authorList>
            <person name="Zhang R.-G."/>
        </authorList>
    </citation>
    <scope>NUCLEOTIDE SEQUENCE</scope>
    <source>
        <strain evidence="1">AT1</strain>
    </source>
</reference>
<sequence length="169" mass="19002">MGQQLLIYNIVAPAQGFKYSKLARLRNWKSIMSCLCCSNDDMQWPSDIAQFMGNNASDDSYLGWIFFFRPYEVITTGTHKQIPIWHLGLNPNLDGKLSTEKVWKMEWNISGMTLATTGGDGVESTTVDEFKGITENFRTKALIGVAIKSYSNNQSNQKNLAQVALITLH</sequence>
<dbReference type="Proteomes" id="UP001062846">
    <property type="component" value="Chromosome 1"/>
</dbReference>
<accession>A0ACC0Q197</accession>
<gene>
    <name evidence="1" type="ORF">RHMOL_Rhmol01G0086800</name>
</gene>